<dbReference type="AlphaFoldDB" id="A0A3A1P0Z4"/>
<name>A0A3A1P0Z4_9SPHN</name>
<feature type="domain" description="HTH marR-type" evidence="2">
    <location>
        <begin position="21"/>
        <end position="162"/>
    </location>
</feature>
<dbReference type="Gene3D" id="1.10.10.10">
    <property type="entry name" value="Winged helix-like DNA-binding domain superfamily/Winged helix DNA-binding domain"/>
    <property type="match status" value="1"/>
</dbReference>
<dbReference type="InterPro" id="IPR036390">
    <property type="entry name" value="WH_DNA-bd_sf"/>
</dbReference>
<dbReference type="SUPFAM" id="SSF46785">
    <property type="entry name" value="Winged helix' DNA-binding domain"/>
    <property type="match status" value="1"/>
</dbReference>
<dbReference type="EMBL" id="QXFM01000117">
    <property type="protein sequence ID" value="RIV82593.1"/>
    <property type="molecule type" value="Genomic_DNA"/>
</dbReference>
<evidence type="ECO:0000259" key="2">
    <source>
        <dbReference type="PROSITE" id="PS50995"/>
    </source>
</evidence>
<dbReference type="PROSITE" id="PS50995">
    <property type="entry name" value="HTH_MARR_2"/>
    <property type="match status" value="1"/>
</dbReference>
<sequence>MTAHEDNSARHSGPSPSRNLQSRAWNAVLDLHGTLFARLNGMMVRDFGISLAKYDVLAQLQTAPDGMTQGELSRRLKVTGGNVSGLVRRMAAENLIAREAAPTDRRAVIVRLTANGRDTFLAAQAHHDALLGEWLGDVPDASLQEVCQQLAALKACVDKADKVHEK</sequence>
<dbReference type="PANTHER" id="PTHR33164:SF57">
    <property type="entry name" value="MARR-FAMILY TRANSCRIPTIONAL REGULATOR"/>
    <property type="match status" value="1"/>
</dbReference>
<accession>A0A3A1P0Z4</accession>
<organism evidence="3 4">
    <name type="scientific">Aurantiacibacter xanthus</name>
    <dbReference type="NCBI Taxonomy" id="1784712"/>
    <lineage>
        <taxon>Bacteria</taxon>
        <taxon>Pseudomonadati</taxon>
        <taxon>Pseudomonadota</taxon>
        <taxon>Alphaproteobacteria</taxon>
        <taxon>Sphingomonadales</taxon>
        <taxon>Erythrobacteraceae</taxon>
        <taxon>Aurantiacibacter</taxon>
    </lineage>
</organism>
<dbReference type="InterPro" id="IPR000835">
    <property type="entry name" value="HTH_MarR-typ"/>
</dbReference>
<dbReference type="GO" id="GO:0006950">
    <property type="term" value="P:response to stress"/>
    <property type="evidence" value="ECO:0007669"/>
    <property type="project" value="TreeGrafter"/>
</dbReference>
<evidence type="ECO:0000256" key="1">
    <source>
        <dbReference type="SAM" id="MobiDB-lite"/>
    </source>
</evidence>
<dbReference type="InterPro" id="IPR039422">
    <property type="entry name" value="MarR/SlyA-like"/>
</dbReference>
<dbReference type="Pfam" id="PF12802">
    <property type="entry name" value="MarR_2"/>
    <property type="match status" value="1"/>
</dbReference>
<evidence type="ECO:0000313" key="4">
    <source>
        <dbReference type="Proteomes" id="UP000265366"/>
    </source>
</evidence>
<dbReference type="OrthoDB" id="7859599at2"/>
<gene>
    <name evidence="3" type="ORF">D2V17_14850</name>
</gene>
<proteinExistence type="predicted"/>
<dbReference type="SMART" id="SM00347">
    <property type="entry name" value="HTH_MARR"/>
    <property type="match status" value="1"/>
</dbReference>
<dbReference type="GO" id="GO:0003700">
    <property type="term" value="F:DNA-binding transcription factor activity"/>
    <property type="evidence" value="ECO:0007669"/>
    <property type="project" value="InterPro"/>
</dbReference>
<keyword evidence="4" id="KW-1185">Reference proteome</keyword>
<dbReference type="Proteomes" id="UP000265366">
    <property type="component" value="Unassembled WGS sequence"/>
</dbReference>
<dbReference type="PANTHER" id="PTHR33164">
    <property type="entry name" value="TRANSCRIPTIONAL REGULATOR, MARR FAMILY"/>
    <property type="match status" value="1"/>
</dbReference>
<feature type="region of interest" description="Disordered" evidence="1">
    <location>
        <begin position="1"/>
        <end position="20"/>
    </location>
</feature>
<dbReference type="RefSeq" id="WP_119593582.1">
    <property type="nucleotide sequence ID" value="NZ_QXFM01000117.1"/>
</dbReference>
<evidence type="ECO:0000313" key="3">
    <source>
        <dbReference type="EMBL" id="RIV82593.1"/>
    </source>
</evidence>
<comment type="caution">
    <text evidence="3">The sequence shown here is derived from an EMBL/GenBank/DDBJ whole genome shotgun (WGS) entry which is preliminary data.</text>
</comment>
<dbReference type="InterPro" id="IPR036388">
    <property type="entry name" value="WH-like_DNA-bd_sf"/>
</dbReference>
<protein>
    <submittedName>
        <fullName evidence="3">MarR family transcriptional regulator</fullName>
    </submittedName>
</protein>
<reference evidence="3 4" key="1">
    <citation type="submission" date="2018-08" db="EMBL/GenBank/DDBJ databases">
        <title>Erythrobacter zhengii sp.nov., a bacterium isolated from deep-sea sediment.</title>
        <authorList>
            <person name="Fang C."/>
            <person name="Wu Y.-H."/>
            <person name="Sun C."/>
            <person name="Wang H."/>
            <person name="Cheng H."/>
            <person name="Meng F.-X."/>
            <person name="Wang C.-S."/>
            <person name="Xu X.-W."/>
        </authorList>
    </citation>
    <scope>NUCLEOTIDE SEQUENCE [LARGE SCALE GENOMIC DNA]</scope>
    <source>
        <strain evidence="3 4">CCTCC AB 2015396</strain>
    </source>
</reference>